<dbReference type="GO" id="GO:0016747">
    <property type="term" value="F:acyltransferase activity, transferring groups other than amino-acyl groups"/>
    <property type="evidence" value="ECO:0007669"/>
    <property type="project" value="InterPro"/>
</dbReference>
<dbReference type="CDD" id="cd04301">
    <property type="entry name" value="NAT_SF"/>
    <property type="match status" value="1"/>
</dbReference>
<evidence type="ECO:0000313" key="3">
    <source>
        <dbReference type="EMBL" id="THH09631.1"/>
    </source>
</evidence>
<reference evidence="3 4" key="1">
    <citation type="submission" date="2019-02" db="EMBL/GenBank/DDBJ databases">
        <title>Genome sequencing of the rare red list fungi Phellinidium pouzarii.</title>
        <authorList>
            <person name="Buettner E."/>
            <person name="Kellner H."/>
        </authorList>
    </citation>
    <scope>NUCLEOTIDE SEQUENCE [LARGE SCALE GENOMIC DNA]</scope>
    <source>
        <strain evidence="3 4">DSM 108285</strain>
    </source>
</reference>
<accession>A0A4S4LEK8</accession>
<dbReference type="OrthoDB" id="2744543at2759"/>
<gene>
    <name evidence="3" type="ORF">EW145_g1860</name>
</gene>
<keyword evidence="1" id="KW-0732">Signal</keyword>
<dbReference type="Proteomes" id="UP000308199">
    <property type="component" value="Unassembled WGS sequence"/>
</dbReference>
<dbReference type="PANTHER" id="PTHR42791">
    <property type="entry name" value="GNAT FAMILY ACETYLTRANSFERASE"/>
    <property type="match status" value="1"/>
</dbReference>
<dbReference type="Pfam" id="PF13673">
    <property type="entry name" value="Acetyltransf_10"/>
    <property type="match status" value="1"/>
</dbReference>
<feature type="signal peptide" evidence="1">
    <location>
        <begin position="1"/>
        <end position="22"/>
    </location>
</feature>
<dbReference type="InterPro" id="IPR052523">
    <property type="entry name" value="Trichothecene_AcTrans"/>
</dbReference>
<name>A0A4S4LEK8_9AGAM</name>
<comment type="caution">
    <text evidence="3">The sequence shown here is derived from an EMBL/GenBank/DDBJ whole genome shotgun (WGS) entry which is preliminary data.</text>
</comment>
<organism evidence="3 4">
    <name type="scientific">Phellinidium pouzarii</name>
    <dbReference type="NCBI Taxonomy" id="167371"/>
    <lineage>
        <taxon>Eukaryota</taxon>
        <taxon>Fungi</taxon>
        <taxon>Dikarya</taxon>
        <taxon>Basidiomycota</taxon>
        <taxon>Agaricomycotina</taxon>
        <taxon>Agaricomycetes</taxon>
        <taxon>Hymenochaetales</taxon>
        <taxon>Hymenochaetaceae</taxon>
        <taxon>Phellinidium</taxon>
    </lineage>
</organism>
<dbReference type="Gene3D" id="3.40.630.30">
    <property type="match status" value="1"/>
</dbReference>
<dbReference type="PANTHER" id="PTHR42791:SF1">
    <property type="entry name" value="N-ACETYLTRANSFERASE DOMAIN-CONTAINING PROTEIN"/>
    <property type="match status" value="1"/>
</dbReference>
<keyword evidence="4" id="KW-1185">Reference proteome</keyword>
<dbReference type="EMBL" id="SGPK01000057">
    <property type="protein sequence ID" value="THH09631.1"/>
    <property type="molecule type" value="Genomic_DNA"/>
</dbReference>
<evidence type="ECO:0000313" key="4">
    <source>
        <dbReference type="Proteomes" id="UP000308199"/>
    </source>
</evidence>
<proteinExistence type="predicted"/>
<dbReference type="PROSITE" id="PS51186">
    <property type="entry name" value="GNAT"/>
    <property type="match status" value="1"/>
</dbReference>
<dbReference type="SUPFAM" id="SSF55729">
    <property type="entry name" value="Acyl-CoA N-acyltransferases (Nat)"/>
    <property type="match status" value="1"/>
</dbReference>
<evidence type="ECO:0000259" key="2">
    <source>
        <dbReference type="PROSITE" id="PS51186"/>
    </source>
</evidence>
<sequence length="328" mass="36386">MLFPKLAFFLFIVLAPLSIVYANPYPKPSAAPKPKPKPPSGPSCKKEPLCCQSLTESNASSTSILLELLGIFLTEDQKSKDCGLSCIDYSIEDLEDKCHEKKACCDKSYTGRTPSPAVCAPFRADLARAGIAPRRWPDYAGAIRRSARVLEDGAFLLKATRGVADDKESAQTVTGMVWLTPPARIIAEEKSRTKTSKLDALLSLGSATVKKLLKNSTVDEPDGTNYVFLDLYLSEAKRAREEILKGRECFFINILFTHPSHRRRGVAAVLLEQCIKICDAAHLPILVEPSVAGIPIYLRFGFKEVYRSRIEYGTETFEWPVLIREPTE</sequence>
<protein>
    <recommendedName>
        <fullName evidence="2">N-acetyltransferase domain-containing protein</fullName>
    </recommendedName>
</protein>
<dbReference type="AlphaFoldDB" id="A0A4S4LEK8"/>
<feature type="domain" description="N-acetyltransferase" evidence="2">
    <location>
        <begin position="189"/>
        <end position="324"/>
    </location>
</feature>
<feature type="chain" id="PRO_5020950656" description="N-acetyltransferase domain-containing protein" evidence="1">
    <location>
        <begin position="23"/>
        <end position="328"/>
    </location>
</feature>
<evidence type="ECO:0000256" key="1">
    <source>
        <dbReference type="SAM" id="SignalP"/>
    </source>
</evidence>
<dbReference type="InterPro" id="IPR000182">
    <property type="entry name" value="GNAT_dom"/>
</dbReference>
<dbReference type="InterPro" id="IPR016181">
    <property type="entry name" value="Acyl_CoA_acyltransferase"/>
</dbReference>